<dbReference type="InterPro" id="IPR046118">
    <property type="entry name" value="DUF6115"/>
</dbReference>
<comment type="caution">
    <text evidence="2">The sequence shown here is derived from an EMBL/GenBank/DDBJ whole genome shotgun (WGS) entry which is preliminary data.</text>
</comment>
<keyword evidence="1" id="KW-0472">Membrane</keyword>
<dbReference type="AlphaFoldDB" id="A0A832LWV3"/>
<feature type="transmembrane region" description="Helical" evidence="1">
    <location>
        <begin position="6"/>
        <end position="26"/>
    </location>
</feature>
<keyword evidence="1" id="KW-0812">Transmembrane</keyword>
<proteinExistence type="predicted"/>
<keyword evidence="1" id="KW-1133">Transmembrane helix</keyword>
<accession>A0A832LWV3</accession>
<organism evidence="2">
    <name type="scientific">Caldimicrobium thiodismutans</name>
    <dbReference type="NCBI Taxonomy" id="1653476"/>
    <lineage>
        <taxon>Bacteria</taxon>
        <taxon>Pseudomonadati</taxon>
        <taxon>Thermodesulfobacteriota</taxon>
        <taxon>Thermodesulfobacteria</taxon>
        <taxon>Thermodesulfobacteriales</taxon>
        <taxon>Thermodesulfobacteriaceae</taxon>
        <taxon>Caldimicrobium</taxon>
    </lineage>
</organism>
<evidence type="ECO:0000313" key="2">
    <source>
        <dbReference type="EMBL" id="HGV54685.1"/>
    </source>
</evidence>
<dbReference type="EMBL" id="DSZU01000022">
    <property type="protein sequence ID" value="HGV54685.1"/>
    <property type="molecule type" value="Genomic_DNA"/>
</dbReference>
<name>A0A832LWV3_9BACT</name>
<dbReference type="Gene3D" id="1.10.10.60">
    <property type="entry name" value="Homeodomain-like"/>
    <property type="match status" value="1"/>
</dbReference>
<protein>
    <submittedName>
        <fullName evidence="2">Uncharacterized protein</fullName>
    </submittedName>
</protein>
<reference evidence="2" key="1">
    <citation type="journal article" date="2020" name="mSystems">
        <title>Genome- and Community-Level Interaction Insights into Carbon Utilization and Element Cycling Functions of Hydrothermarchaeota in Hydrothermal Sediment.</title>
        <authorList>
            <person name="Zhou Z."/>
            <person name="Liu Y."/>
            <person name="Xu W."/>
            <person name="Pan J."/>
            <person name="Luo Z.H."/>
            <person name="Li M."/>
        </authorList>
    </citation>
    <scope>NUCLEOTIDE SEQUENCE [LARGE SCALE GENOMIC DNA]</scope>
    <source>
        <strain evidence="2">SpSt-605</strain>
    </source>
</reference>
<gene>
    <name evidence="2" type="ORF">ENT73_01170</name>
</gene>
<sequence length="110" mass="13024">MLRDYLIYLLVFFDFIILIFLIFLYFRFKKLINFPWEELEASIERAQELVEKLREIKRGSLKGETSSKEQNHLIQVVDLYKKGFNPKEIAKNLGLSTGEVEIILKKKGLL</sequence>
<dbReference type="Pfam" id="PF19610">
    <property type="entry name" value="DUF6115"/>
    <property type="match status" value="1"/>
</dbReference>
<evidence type="ECO:0000256" key="1">
    <source>
        <dbReference type="SAM" id="Phobius"/>
    </source>
</evidence>